<dbReference type="Proteomes" id="UP001596978">
    <property type="component" value="Unassembled WGS sequence"/>
</dbReference>
<gene>
    <name evidence="2" type="ORF">ACFQ1M_07965</name>
</gene>
<dbReference type="PANTHER" id="PTHR37947">
    <property type="entry name" value="BLL2462 PROTEIN"/>
    <property type="match status" value="1"/>
</dbReference>
<keyword evidence="3" id="KW-1185">Reference proteome</keyword>
<dbReference type="RefSeq" id="WP_386406496.1">
    <property type="nucleotide sequence ID" value="NZ_JBHTJH010000004.1"/>
</dbReference>
<dbReference type="SUPFAM" id="SSF53300">
    <property type="entry name" value="vWA-like"/>
    <property type="match status" value="1"/>
</dbReference>
<feature type="transmembrane region" description="Helical" evidence="1">
    <location>
        <begin position="36"/>
        <end position="54"/>
    </location>
</feature>
<dbReference type="Gene3D" id="2.60.40.10">
    <property type="entry name" value="Immunoglobulins"/>
    <property type="match status" value="1"/>
</dbReference>
<dbReference type="SUPFAM" id="SSF52317">
    <property type="entry name" value="Class I glutamine amidotransferase-like"/>
    <property type="match status" value="1"/>
</dbReference>
<keyword evidence="1" id="KW-0472">Membrane</keyword>
<name>A0ABW3CZL0_9FLAO</name>
<dbReference type="PANTHER" id="PTHR37947:SF1">
    <property type="entry name" value="BLL2462 PROTEIN"/>
    <property type="match status" value="1"/>
</dbReference>
<keyword evidence="1" id="KW-1133">Transmembrane helix</keyword>
<sequence length="677" mass="77105">MLTTTILYIILAGIAALLAAFFHYFIKGKGSAKRNVLFGFLRFVTFFGVLLLLINPQFKQVSYDVEKPKLVLAVDNSSSIAALGQSENVQQLLSDINTHDELQDRFQIDRYTFGTELNASDTLSFDEKQTNIAKALSSLEEVYKDKTAPIVLITDGNQTFGRNYQYTSTTFPNEVFPVILGDTLVYSDLRLQQLNVNKYAYLNNKFPIEAIVTYQGQEAVNSQFRLSAGNTVLYRKNVSFSKEKTSEVIQIELPATRVGVQTLQASITPLPEEQNKENNSKYFAIEVIDEKTNIAIVSSMKHPDIGALKKSLESNKQRSVTIVSPSKALADINQYQLLVVFQPDFSFSSFFTALDKEKKNALIIAGTKTSWNLLNRAELGFTHDLTGQVEDVQPIWNINYNSFITEDIGFDGFPPLRSSFGDIKFSIPFDVLLYKKIGSVETQKPLLTTFQKDEQKYALLLGEDLWRWRAQTFLDTRSFESFDAFLGKITQYLASNKRKQRLDISYESFYYGNAEVKVSAQYFDRNYIFDNRGTLRIVMKSKATQQTQVVPMLLRNNYYQADLSSMPAGDYDFTVQVVGEELSRSGSFSILAFDVEKQFLNADVTKLQQLATNTSGNYYFAYQKDQMINDLLTDQRYTPIQKRTENVVPLIDWKWLLAIIALSLASEWFLRKYNGLI</sequence>
<proteinExistence type="predicted"/>
<comment type="caution">
    <text evidence="2">The sequence shown here is derived from an EMBL/GenBank/DDBJ whole genome shotgun (WGS) entry which is preliminary data.</text>
</comment>
<organism evidence="2 3">
    <name type="scientific">Sungkyunkwania multivorans</name>
    <dbReference type="NCBI Taxonomy" id="1173618"/>
    <lineage>
        <taxon>Bacteria</taxon>
        <taxon>Pseudomonadati</taxon>
        <taxon>Bacteroidota</taxon>
        <taxon>Flavobacteriia</taxon>
        <taxon>Flavobacteriales</taxon>
        <taxon>Flavobacteriaceae</taxon>
        <taxon>Sungkyunkwania</taxon>
    </lineage>
</organism>
<dbReference type="EMBL" id="JBHTJH010000004">
    <property type="protein sequence ID" value="MFD0862141.1"/>
    <property type="molecule type" value="Genomic_DNA"/>
</dbReference>
<evidence type="ECO:0000256" key="1">
    <source>
        <dbReference type="SAM" id="Phobius"/>
    </source>
</evidence>
<evidence type="ECO:0000313" key="3">
    <source>
        <dbReference type="Proteomes" id="UP001596978"/>
    </source>
</evidence>
<reference evidence="3" key="1">
    <citation type="journal article" date="2019" name="Int. J. Syst. Evol. Microbiol.">
        <title>The Global Catalogue of Microorganisms (GCM) 10K type strain sequencing project: providing services to taxonomists for standard genome sequencing and annotation.</title>
        <authorList>
            <consortium name="The Broad Institute Genomics Platform"/>
            <consortium name="The Broad Institute Genome Sequencing Center for Infectious Disease"/>
            <person name="Wu L."/>
            <person name="Ma J."/>
        </authorList>
    </citation>
    <scope>NUCLEOTIDE SEQUENCE [LARGE SCALE GENOMIC DNA]</scope>
    <source>
        <strain evidence="3">CCUG 62952</strain>
    </source>
</reference>
<feature type="transmembrane region" description="Helical" evidence="1">
    <location>
        <begin position="6"/>
        <end position="24"/>
    </location>
</feature>
<evidence type="ECO:0000313" key="2">
    <source>
        <dbReference type="EMBL" id="MFD0862141.1"/>
    </source>
</evidence>
<dbReference type="InterPro" id="IPR013783">
    <property type="entry name" value="Ig-like_fold"/>
</dbReference>
<dbReference type="InterPro" id="IPR029062">
    <property type="entry name" value="Class_I_gatase-like"/>
</dbReference>
<accession>A0ABW3CZL0</accession>
<protein>
    <submittedName>
        <fullName evidence="2">VWA domain-containing protein</fullName>
    </submittedName>
</protein>
<dbReference type="InterPro" id="IPR036465">
    <property type="entry name" value="vWFA_dom_sf"/>
</dbReference>
<keyword evidence="1" id="KW-0812">Transmembrane</keyword>